<comment type="caution">
    <text evidence="1">The sequence shown here is derived from an EMBL/GenBank/DDBJ whole genome shotgun (WGS) entry which is preliminary data.</text>
</comment>
<organism evidence="1 2">
    <name type="scientific">Drosophila navojoa</name>
    <name type="common">Fruit fly</name>
    <dbReference type="NCBI Taxonomy" id="7232"/>
    <lineage>
        <taxon>Eukaryota</taxon>
        <taxon>Metazoa</taxon>
        <taxon>Ecdysozoa</taxon>
        <taxon>Arthropoda</taxon>
        <taxon>Hexapoda</taxon>
        <taxon>Insecta</taxon>
        <taxon>Pterygota</taxon>
        <taxon>Neoptera</taxon>
        <taxon>Endopterygota</taxon>
        <taxon>Diptera</taxon>
        <taxon>Brachycera</taxon>
        <taxon>Muscomorpha</taxon>
        <taxon>Ephydroidea</taxon>
        <taxon>Drosophilidae</taxon>
        <taxon>Drosophila</taxon>
    </lineage>
</organism>
<sequence>MAWQEQEQEEEQEEQLVRPVATDEVWHTFIDCIDFSARFVLALPQKYCGTLHDPHSVRAASGPDYALRRAFIGVYSAASRSTEKAGRVASEANSTRAEQLELGQGRGWVIHSSGKYSGACCIIPWQLTNVRTSVFRPLQLPSSKQSAFPPHHLPG</sequence>
<keyword evidence="2" id="KW-1185">Reference proteome</keyword>
<dbReference type="AlphaFoldDB" id="A0A484AUL2"/>
<reference evidence="1 2" key="1">
    <citation type="journal article" date="2019" name="J. Hered.">
        <title>An Improved Genome Assembly for Drosophila navojoa, the Basal Species in the mojavensis Cluster.</title>
        <authorList>
            <person name="Vanderlinde T."/>
            <person name="Dupim E.G."/>
            <person name="Nazario-Yepiz N.O."/>
            <person name="Carvalho A.B."/>
        </authorList>
    </citation>
    <scope>NUCLEOTIDE SEQUENCE [LARGE SCALE GENOMIC DNA]</scope>
    <source>
        <strain evidence="1">Navoj_Jal97</strain>
        <tissue evidence="1">Whole organism</tissue>
    </source>
</reference>
<dbReference type="Proteomes" id="UP000295192">
    <property type="component" value="Unassembled WGS sequence"/>
</dbReference>
<dbReference type="EMBL" id="LSRL02000679">
    <property type="protein sequence ID" value="TDG40094.1"/>
    <property type="molecule type" value="Genomic_DNA"/>
</dbReference>
<evidence type="ECO:0000313" key="1">
    <source>
        <dbReference type="EMBL" id="TDG40094.1"/>
    </source>
</evidence>
<name>A0A484AUL2_DRONA</name>
<proteinExistence type="predicted"/>
<gene>
    <name evidence="1" type="ORF">AWZ03_013484</name>
</gene>
<evidence type="ECO:0000313" key="2">
    <source>
        <dbReference type="Proteomes" id="UP000295192"/>
    </source>
</evidence>
<accession>A0A484AUL2</accession>
<protein>
    <submittedName>
        <fullName evidence="1">Uncharacterized protein</fullName>
    </submittedName>
</protein>